<organism evidence="3">
    <name type="scientific">Haemophilus influenzae HK1212</name>
    <dbReference type="NCBI Taxonomy" id="456482"/>
    <lineage>
        <taxon>Bacteria</taxon>
        <taxon>Pseudomonadati</taxon>
        <taxon>Pseudomonadota</taxon>
        <taxon>Gammaproteobacteria</taxon>
        <taxon>Pasteurellales</taxon>
        <taxon>Pasteurellaceae</taxon>
        <taxon>Haemophilus</taxon>
    </lineage>
</organism>
<dbReference type="Pfam" id="PF18337">
    <property type="entry name" value="Tudor_RapA"/>
    <property type="match status" value="1"/>
</dbReference>
<proteinExistence type="predicted"/>
<keyword evidence="3" id="KW-0378">Hydrolase</keyword>
<feature type="domain" description="RapA N-terminal Tudor-like" evidence="1">
    <location>
        <begin position="55"/>
        <end position="115"/>
    </location>
</feature>
<gene>
    <name evidence="3" type="primary">hepA</name>
    <name evidence="3" type="ORF">HAINFHK1212_0738</name>
</gene>
<dbReference type="EC" id="3.6.1.-" evidence="3"/>
<comment type="caution">
    <text evidence="3">The sequence shown here is derived from an EMBL/GenBank/DDBJ whole genome shotgun (WGS) entry which is preliminary data.</text>
</comment>
<dbReference type="InterPro" id="IPR040766">
    <property type="entry name" value="Tudor_2_RapA"/>
</dbReference>
<dbReference type="Gene3D" id="2.30.30.140">
    <property type="match status" value="1"/>
</dbReference>
<dbReference type="Gene3D" id="2.30.30.930">
    <property type="match status" value="1"/>
</dbReference>
<dbReference type="Pfam" id="PF18339">
    <property type="entry name" value="Tudor_1_RapA"/>
    <property type="match status" value="1"/>
</dbReference>
<dbReference type="EMBL" id="ABFC01000518">
    <property type="protein sequence ID" value="EFA28810.1"/>
    <property type="molecule type" value="Genomic_DNA"/>
</dbReference>
<evidence type="ECO:0000259" key="1">
    <source>
        <dbReference type="Pfam" id="PF18337"/>
    </source>
</evidence>
<sequence length="151" mass="16939">MPFAIGQRWLSESENALGLGIITALDQRTVTIYFPAADETRIYAAAQAPLSRIVFSKGETLSHQAGWQGEILDVQNMNGLLFYLVKNPQGEDVIVQERDISPIISFSQAKDRLFSAQIDRSTHFALRYRTLCHQQAQFKSPLRGLRGTRAS</sequence>
<evidence type="ECO:0000313" key="3">
    <source>
        <dbReference type="EMBL" id="EFA28810.1"/>
    </source>
</evidence>
<dbReference type="GO" id="GO:0016787">
    <property type="term" value="F:hydrolase activity"/>
    <property type="evidence" value="ECO:0007669"/>
    <property type="project" value="UniProtKB-KW"/>
</dbReference>
<name>A0A7G2JZM5_HAEIF</name>
<reference evidence="3" key="1">
    <citation type="journal article" date="2010" name="Genomics">
        <title>Tracing phylogenomic events leading to diversity of Haemophilus influenzae and the emergence of Brazilian Purpuric Fever (BPF)-associated clones.</title>
        <authorList>
            <person name="Papazisi L."/>
            <person name="Ratnayake S."/>
            <person name="Remortel B.G."/>
            <person name="Bock G.R."/>
            <person name="Liang W."/>
            <person name="Saeed A.I."/>
            <person name="Liu J."/>
            <person name="Fleischmann R.D."/>
            <person name="Kilian M."/>
            <person name="Peterson S.N."/>
        </authorList>
    </citation>
    <scope>NUCLEOTIDE SEQUENCE [LARGE SCALE GENOMIC DNA]</scope>
    <source>
        <strain evidence="3">HK1212</strain>
    </source>
</reference>
<dbReference type="AlphaFoldDB" id="A0A7G2JZM5"/>
<feature type="domain" description="RapA N-terminal Tudor like" evidence="2">
    <location>
        <begin position="3"/>
        <end position="53"/>
    </location>
</feature>
<protein>
    <submittedName>
        <fullName evidence="3">RNA polymerase associated protein RapA</fullName>
        <ecNumber evidence="3">3.6.1.-</ecNumber>
    </submittedName>
</protein>
<accession>A0A7G2JZM5</accession>
<dbReference type="InterPro" id="IPR040765">
    <property type="entry name" value="Tudor_1_RapA"/>
</dbReference>
<evidence type="ECO:0000259" key="2">
    <source>
        <dbReference type="Pfam" id="PF18339"/>
    </source>
</evidence>
<feature type="non-terminal residue" evidence="3">
    <location>
        <position position="151"/>
    </location>
</feature>